<reference evidence="1 2" key="1">
    <citation type="submission" date="2010-03" db="EMBL/GenBank/DDBJ databases">
        <title>The genome sequence of Eubacterium siraeum 70/3.</title>
        <authorList>
            <consortium name="metaHIT consortium -- http://www.metahit.eu/"/>
            <person name="Pajon A."/>
            <person name="Turner K."/>
            <person name="Parkhill J."/>
            <person name="Duncan S."/>
            <person name="Flint H."/>
        </authorList>
    </citation>
    <scope>NUCLEOTIDE SEQUENCE [LARGE SCALE GENOMIC DNA]</scope>
    <source>
        <strain evidence="1 2">70/3</strain>
    </source>
</reference>
<gene>
    <name evidence="1" type="ORF">EUS_10520</name>
</gene>
<organism evidence="1 2">
    <name type="scientific">[Eubacterium] siraeum 70/3</name>
    <dbReference type="NCBI Taxonomy" id="657319"/>
    <lineage>
        <taxon>Bacteria</taxon>
        <taxon>Bacillati</taxon>
        <taxon>Bacillota</taxon>
        <taxon>Clostridia</taxon>
        <taxon>Eubacteriales</taxon>
        <taxon>Oscillospiraceae</taxon>
        <taxon>Oscillospiraceae incertae sedis</taxon>
    </lineage>
</organism>
<dbReference type="EMBL" id="FP929044">
    <property type="protein sequence ID" value="CBK96250.1"/>
    <property type="molecule type" value="Genomic_DNA"/>
</dbReference>
<dbReference type="AlphaFoldDB" id="D4JT31"/>
<dbReference type="BioCyc" id="ESIR657319:G136K-887-MONOMER"/>
<name>D4JT31_9FIRM</name>
<evidence type="ECO:0008006" key="3">
    <source>
        <dbReference type="Google" id="ProtNLM"/>
    </source>
</evidence>
<reference evidence="1 2" key="2">
    <citation type="submission" date="2010-03" db="EMBL/GenBank/DDBJ databases">
        <authorList>
            <person name="Pajon A."/>
        </authorList>
    </citation>
    <scope>NUCLEOTIDE SEQUENCE [LARGE SCALE GENOMIC DNA]</scope>
    <source>
        <strain evidence="1 2">70/3</strain>
    </source>
</reference>
<dbReference type="PATRIC" id="fig|657319.3.peg.1343"/>
<dbReference type="HOGENOM" id="CLU_071252_1_0_9"/>
<protein>
    <recommendedName>
        <fullName evidence="3">ParB-like nuclease domain</fullName>
    </recommendedName>
</protein>
<evidence type="ECO:0000313" key="1">
    <source>
        <dbReference type="EMBL" id="CBK96250.1"/>
    </source>
</evidence>
<dbReference type="KEGG" id="esu:EUS_10520"/>
<dbReference type="SUPFAM" id="SSF110849">
    <property type="entry name" value="ParB/Sulfiredoxin"/>
    <property type="match status" value="1"/>
</dbReference>
<accession>D4JT31</accession>
<proteinExistence type="predicted"/>
<dbReference type="InterPro" id="IPR036086">
    <property type="entry name" value="ParB/Sulfiredoxin_sf"/>
</dbReference>
<sequence>MELKRLKIDEEFRHLIRPLRHREFLQLEQNIINDGCRDPIVVWHDTIVDGHNRYEICMRHSIPFDTKDMEFECREAAVAWICANQLGRRNITEETRKFLIGMQYENEKLVTRIRNKIGRNQHTLDISTMDEEDADKACRHWTAQRIAEDNNVSAATVQKYAIFTRALEEIGKKEPKLVPKILSGQYKIAHKHVLEMAELNPQDLRRINRKIDRNPAEFMHYKATRPVVQGNKTVHG</sequence>
<dbReference type="Proteomes" id="UP000008803">
    <property type="component" value="Chromosome"/>
</dbReference>
<evidence type="ECO:0000313" key="2">
    <source>
        <dbReference type="Proteomes" id="UP000008803"/>
    </source>
</evidence>